<protein>
    <submittedName>
        <fullName evidence="2">DeoR family transcriptional regulator</fullName>
    </submittedName>
</protein>
<dbReference type="EMBL" id="LGCI01000005">
    <property type="protein sequence ID" value="KOY83629.1"/>
    <property type="molecule type" value="Genomic_DNA"/>
</dbReference>
<keyword evidence="1" id="KW-0812">Transmembrane</keyword>
<sequence length="64" mass="7025">MQYIVTFIWSFLLVSMLNYVVSSVLGAPFDFKVGAIISVVFSILIFVIGAIIPNDPTPEAADHH</sequence>
<dbReference type="RefSeq" id="WP_053994876.1">
    <property type="nucleotide sequence ID" value="NZ_CP065643.1"/>
</dbReference>
<keyword evidence="1" id="KW-1133">Transmembrane helix</keyword>
<proteinExistence type="predicted"/>
<dbReference type="Pfam" id="PF11151">
    <property type="entry name" value="DUF2929"/>
    <property type="match status" value="1"/>
</dbReference>
<dbReference type="STRING" id="33935.ADM90_03470"/>
<accession>A0A0M9DLZ7</accession>
<dbReference type="PATRIC" id="fig|33935.3.peg.101"/>
<comment type="caution">
    <text evidence="2">The sequence shown here is derived from an EMBL/GenBank/DDBJ whole genome shotgun (WGS) entry which is preliminary data.</text>
</comment>
<gene>
    <name evidence="2" type="ORF">ADM90_03470</name>
</gene>
<reference evidence="2 3" key="1">
    <citation type="submission" date="2015-07" db="EMBL/GenBank/DDBJ databases">
        <title>Genome sequencing project for genomic taxonomy and phylogenomics of Bacillus-like bacteria.</title>
        <authorList>
            <person name="Liu B."/>
            <person name="Wang J."/>
            <person name="Zhu Y."/>
            <person name="Liu G."/>
            <person name="Chen Q."/>
            <person name="Chen Z."/>
            <person name="Che J."/>
            <person name="Ge C."/>
            <person name="Shi H."/>
            <person name="Pan Z."/>
            <person name="Liu X."/>
        </authorList>
    </citation>
    <scope>NUCLEOTIDE SEQUENCE [LARGE SCALE GENOMIC DNA]</scope>
    <source>
        <strain evidence="2 3">DSM 54</strain>
    </source>
</reference>
<keyword evidence="3" id="KW-1185">Reference proteome</keyword>
<dbReference type="OrthoDB" id="2440739at2"/>
<dbReference type="AlphaFoldDB" id="A0A0M9DLZ7"/>
<dbReference type="Proteomes" id="UP000037977">
    <property type="component" value="Unassembled WGS sequence"/>
</dbReference>
<dbReference type="InterPro" id="IPR021324">
    <property type="entry name" value="DUF2929"/>
</dbReference>
<evidence type="ECO:0000313" key="2">
    <source>
        <dbReference type="EMBL" id="KOY83629.1"/>
    </source>
</evidence>
<feature type="transmembrane region" description="Helical" evidence="1">
    <location>
        <begin position="36"/>
        <end position="54"/>
    </location>
</feature>
<evidence type="ECO:0000256" key="1">
    <source>
        <dbReference type="SAM" id="Phobius"/>
    </source>
</evidence>
<keyword evidence="1" id="KW-0472">Membrane</keyword>
<name>A0A0M9DLZ7_9BACI</name>
<organism evidence="2 3">
    <name type="scientific">Lysinibacillus macroides</name>
    <dbReference type="NCBI Taxonomy" id="33935"/>
    <lineage>
        <taxon>Bacteria</taxon>
        <taxon>Bacillati</taxon>
        <taxon>Bacillota</taxon>
        <taxon>Bacilli</taxon>
        <taxon>Bacillales</taxon>
        <taxon>Bacillaceae</taxon>
        <taxon>Lysinibacillus</taxon>
    </lineage>
</organism>
<evidence type="ECO:0000313" key="3">
    <source>
        <dbReference type="Proteomes" id="UP000037977"/>
    </source>
</evidence>